<feature type="signal peptide" evidence="8">
    <location>
        <begin position="1"/>
        <end position="27"/>
    </location>
</feature>
<evidence type="ECO:0000256" key="4">
    <source>
        <dbReference type="ARBA" id="ARBA00022729"/>
    </source>
</evidence>
<keyword evidence="6" id="KW-1133">Transmembrane helix</keyword>
<evidence type="ECO:0000313" key="10">
    <source>
        <dbReference type="EMBL" id="CAH9099572.1"/>
    </source>
</evidence>
<accession>A0A9P0ZHP9</accession>
<keyword evidence="4 8" id="KW-0732">Signal</keyword>
<comment type="caution">
    <text evidence="10">The sequence shown here is derived from an EMBL/GenBank/DDBJ whole genome shotgun (WGS) entry which is preliminary data.</text>
</comment>
<sequence>MSSSILPPFFYSLFIIILPLFVSLSNCQPPRRVRINCGAGVSSVIDGKEWSPDGDYIAVGTPKNVPFPPPVRDPRFLTARTFPLLNNRFKKFCYTVPVFRGGKYLVRTAYFYGGVNGHRVAPVFDQIVDGTLWSVVNITKEDEEGGYINNQNGSMIRPKYYEGVFLAGDKTMKVCLGDNNYTESDPFISALEILLVWDSLYNSTDFSKYALSLHARHNFGYNGSTIRYPDDEFDRYWEPFGEHSPSQNLSSVSISGFWNRPPLKVFETRYENRKPEPMQLLWPPMPLLNATYHIALYFANDRDSVSDRVFNISLNGLVYYPNLNVTPSGVVVFTNQWLLSGITNITLNPTPGSSVGPVINAGEIFQVLPVGGKTHTRDVAALEGVKRSFKNPPLDWNGDPCLPPQYPWTGVVCSGESRIRVIALNLTRMDLSGTISPNIANLSALSGIWLGNNNLSGVIPDLSSLKRLETLHLEDNRLGGDILPSLGSIDNLHELFLQNNNLTGKIPDKVLEKPGMNIRTSPGNPLLSQPPI</sequence>
<dbReference type="SUPFAM" id="SSF52058">
    <property type="entry name" value="L domain-like"/>
    <property type="match status" value="1"/>
</dbReference>
<keyword evidence="11" id="KW-1185">Reference proteome</keyword>
<dbReference type="Gene3D" id="2.60.120.430">
    <property type="entry name" value="Galactose-binding lectin"/>
    <property type="match status" value="1"/>
</dbReference>
<keyword evidence="7" id="KW-0472">Membrane</keyword>
<dbReference type="Pfam" id="PF00560">
    <property type="entry name" value="LRR_1"/>
    <property type="match status" value="2"/>
</dbReference>
<feature type="domain" description="Malectin-like" evidence="9">
    <location>
        <begin position="35"/>
        <end position="367"/>
    </location>
</feature>
<evidence type="ECO:0000256" key="8">
    <source>
        <dbReference type="SAM" id="SignalP"/>
    </source>
</evidence>
<evidence type="ECO:0000256" key="7">
    <source>
        <dbReference type="ARBA" id="ARBA00023136"/>
    </source>
</evidence>
<evidence type="ECO:0000256" key="3">
    <source>
        <dbReference type="ARBA" id="ARBA00022692"/>
    </source>
</evidence>
<gene>
    <name evidence="10" type="ORF">CEURO_LOCUS14537</name>
</gene>
<proteinExistence type="predicted"/>
<feature type="chain" id="PRO_5040418275" description="Malectin-like domain-containing protein" evidence="8">
    <location>
        <begin position="28"/>
        <end position="532"/>
    </location>
</feature>
<keyword evidence="2" id="KW-0433">Leucine-rich repeat</keyword>
<dbReference type="PANTHER" id="PTHR45631">
    <property type="entry name" value="OS07G0107800 PROTEIN-RELATED"/>
    <property type="match status" value="1"/>
</dbReference>
<dbReference type="InterPro" id="IPR001611">
    <property type="entry name" value="Leu-rich_rpt"/>
</dbReference>
<dbReference type="Pfam" id="PF12819">
    <property type="entry name" value="Malectin_like"/>
    <property type="match status" value="1"/>
</dbReference>
<dbReference type="GO" id="GO:0016020">
    <property type="term" value="C:membrane"/>
    <property type="evidence" value="ECO:0007669"/>
    <property type="project" value="UniProtKB-SubCell"/>
</dbReference>
<evidence type="ECO:0000256" key="6">
    <source>
        <dbReference type="ARBA" id="ARBA00022989"/>
    </source>
</evidence>
<reference evidence="10" key="1">
    <citation type="submission" date="2022-07" db="EMBL/GenBank/DDBJ databases">
        <authorList>
            <person name="Macas J."/>
            <person name="Novak P."/>
            <person name="Neumann P."/>
        </authorList>
    </citation>
    <scope>NUCLEOTIDE SEQUENCE</scope>
</reference>
<dbReference type="AlphaFoldDB" id="A0A9P0ZHP9"/>
<dbReference type="Proteomes" id="UP001152484">
    <property type="component" value="Unassembled WGS sequence"/>
</dbReference>
<dbReference type="InterPro" id="IPR032675">
    <property type="entry name" value="LRR_dom_sf"/>
</dbReference>
<dbReference type="EMBL" id="CAMAPE010000038">
    <property type="protein sequence ID" value="CAH9099572.1"/>
    <property type="molecule type" value="Genomic_DNA"/>
</dbReference>
<evidence type="ECO:0000256" key="1">
    <source>
        <dbReference type="ARBA" id="ARBA00004167"/>
    </source>
</evidence>
<dbReference type="InterPro" id="IPR024788">
    <property type="entry name" value="Malectin-like_Carb-bd_dom"/>
</dbReference>
<dbReference type="OrthoDB" id="1394818at2759"/>
<dbReference type="PANTHER" id="PTHR45631:SF3">
    <property type="entry name" value="OS05G0393100 PROTEIN"/>
    <property type="match status" value="1"/>
</dbReference>
<protein>
    <recommendedName>
        <fullName evidence="9">Malectin-like domain-containing protein</fullName>
    </recommendedName>
</protein>
<keyword evidence="5" id="KW-0677">Repeat</keyword>
<evidence type="ECO:0000313" key="11">
    <source>
        <dbReference type="Proteomes" id="UP001152484"/>
    </source>
</evidence>
<dbReference type="FunFam" id="3.80.10.10:FF:000129">
    <property type="entry name" value="Leucine-rich repeat receptor-like kinase"/>
    <property type="match status" value="1"/>
</dbReference>
<evidence type="ECO:0000259" key="9">
    <source>
        <dbReference type="Pfam" id="PF12819"/>
    </source>
</evidence>
<evidence type="ECO:0000256" key="2">
    <source>
        <dbReference type="ARBA" id="ARBA00022614"/>
    </source>
</evidence>
<evidence type="ECO:0000256" key="5">
    <source>
        <dbReference type="ARBA" id="ARBA00022737"/>
    </source>
</evidence>
<name>A0A9P0ZHP9_CUSEU</name>
<organism evidence="10 11">
    <name type="scientific">Cuscuta europaea</name>
    <name type="common">European dodder</name>
    <dbReference type="NCBI Taxonomy" id="41803"/>
    <lineage>
        <taxon>Eukaryota</taxon>
        <taxon>Viridiplantae</taxon>
        <taxon>Streptophyta</taxon>
        <taxon>Embryophyta</taxon>
        <taxon>Tracheophyta</taxon>
        <taxon>Spermatophyta</taxon>
        <taxon>Magnoliopsida</taxon>
        <taxon>eudicotyledons</taxon>
        <taxon>Gunneridae</taxon>
        <taxon>Pentapetalae</taxon>
        <taxon>asterids</taxon>
        <taxon>lamiids</taxon>
        <taxon>Solanales</taxon>
        <taxon>Convolvulaceae</taxon>
        <taxon>Cuscuteae</taxon>
        <taxon>Cuscuta</taxon>
        <taxon>Cuscuta subgen. Cuscuta</taxon>
    </lineage>
</organism>
<keyword evidence="3" id="KW-0812">Transmembrane</keyword>
<comment type="subcellular location">
    <subcellularLocation>
        <location evidence="1">Membrane</location>
        <topology evidence="1">Single-pass membrane protein</topology>
    </subcellularLocation>
</comment>
<dbReference type="Gene3D" id="3.80.10.10">
    <property type="entry name" value="Ribonuclease Inhibitor"/>
    <property type="match status" value="1"/>
</dbReference>